<feature type="signal peptide" evidence="1">
    <location>
        <begin position="1"/>
        <end position="43"/>
    </location>
</feature>
<keyword evidence="1" id="KW-0732">Signal</keyword>
<dbReference type="OrthoDB" id="505233at2"/>
<dbReference type="Gene3D" id="3.40.50.1820">
    <property type="entry name" value="alpha/beta hydrolase"/>
    <property type="match status" value="2"/>
</dbReference>
<evidence type="ECO:0000313" key="3">
    <source>
        <dbReference type="Proteomes" id="UP000464524"/>
    </source>
</evidence>
<evidence type="ECO:0008006" key="4">
    <source>
        <dbReference type="Google" id="ProtNLM"/>
    </source>
</evidence>
<dbReference type="PANTHER" id="PTHR42972">
    <property type="entry name" value="TOL-PAL SYSTEM PROTEIN TOLB"/>
    <property type="match status" value="1"/>
</dbReference>
<dbReference type="Proteomes" id="UP000464524">
    <property type="component" value="Chromosome"/>
</dbReference>
<evidence type="ECO:0000256" key="1">
    <source>
        <dbReference type="SAM" id="SignalP"/>
    </source>
</evidence>
<dbReference type="RefSeq" id="WP_160178252.1">
    <property type="nucleotide sequence ID" value="NZ_CP047656.1"/>
</dbReference>
<dbReference type="SUPFAM" id="SSF53474">
    <property type="entry name" value="alpha/beta-Hydrolases"/>
    <property type="match status" value="1"/>
</dbReference>
<dbReference type="InterPro" id="IPR029058">
    <property type="entry name" value="AB_hydrolase_fold"/>
</dbReference>
<reference evidence="2 3" key="1">
    <citation type="submission" date="2019-12" db="EMBL/GenBank/DDBJ databases">
        <title>Genome sequencing and assembly of endphytes of Porphyra tenera.</title>
        <authorList>
            <person name="Park J.M."/>
            <person name="Shin R."/>
            <person name="Jo S.H."/>
        </authorList>
    </citation>
    <scope>NUCLEOTIDE SEQUENCE [LARGE SCALE GENOMIC DNA]</scope>
    <source>
        <strain evidence="2 3">GPM4</strain>
    </source>
</reference>
<keyword evidence="3" id="KW-1185">Reference proteome</keyword>
<dbReference type="EMBL" id="CP047656">
    <property type="protein sequence ID" value="QHJ10363.1"/>
    <property type="molecule type" value="Genomic_DNA"/>
</dbReference>
<dbReference type="PANTHER" id="PTHR42972:SF8">
    <property type="entry name" value="POLYHYDROXYBUTYRATE DEPOLYMERASE"/>
    <property type="match status" value="1"/>
</dbReference>
<sequence>MTFSLSEFTQLSKRSSRCCFLTKAVSAALTLSFSGILSASAAAQPVKSAQQAAVLADDIRFNLNLDKITLSGLSSGGYMATQFELAHSDWVSGVGIIASGPYYCAQNSIQTALSQCVNQVKTPLDLAPLTAQINKWSKQGKLPDLTNLKQHKVWILSGMLDTKVLPEISDALVTQYQQWVEPQNIKYVQDKPFAHLFPTLGSGNQCNESKTPFIGNCAYDAAGELLSFILPNVRARSPEPKGKLHQIDQQKFGSEPANTLASQGYLYVPQACQQGEVCTVHVSFHGCNQNADAVGDAYATQTGLNNWADSNHMLVLYPQTKSSMMMPLNPQGCWDWWGYTGEDYANNQGQQIQAVSNIIHALAKEESSNE</sequence>
<feature type="chain" id="PRO_5032655186" description="Polyhydroxybutyrate depolymerase" evidence="1">
    <location>
        <begin position="44"/>
        <end position="370"/>
    </location>
</feature>
<proteinExistence type="predicted"/>
<protein>
    <recommendedName>
        <fullName evidence="4">Polyhydroxybutyrate depolymerase</fullName>
    </recommendedName>
</protein>
<name>A0A857JEC3_9ALTE</name>
<accession>A0A857JEC3</accession>
<dbReference type="AlphaFoldDB" id="A0A857JEC3"/>
<gene>
    <name evidence="2" type="ORF">FX988_00575</name>
</gene>
<organism evidence="2 3">
    <name type="scientific">Paraglaciecola mesophila</name>
    <dbReference type="NCBI Taxonomy" id="197222"/>
    <lineage>
        <taxon>Bacteria</taxon>
        <taxon>Pseudomonadati</taxon>
        <taxon>Pseudomonadota</taxon>
        <taxon>Gammaproteobacteria</taxon>
        <taxon>Alteromonadales</taxon>
        <taxon>Alteromonadaceae</taxon>
        <taxon>Paraglaciecola</taxon>
    </lineage>
</organism>
<evidence type="ECO:0000313" key="2">
    <source>
        <dbReference type="EMBL" id="QHJ10363.1"/>
    </source>
</evidence>
<dbReference type="KEGG" id="pmes:FX988_00575"/>